<dbReference type="EMBL" id="UINC01072838">
    <property type="protein sequence ID" value="SVC08763.1"/>
    <property type="molecule type" value="Genomic_DNA"/>
</dbReference>
<keyword evidence="3" id="KW-0786">Thiamine pyrophosphate</keyword>
<evidence type="ECO:0000256" key="1">
    <source>
        <dbReference type="ARBA" id="ARBA00001964"/>
    </source>
</evidence>
<gene>
    <name evidence="6" type="ORF">METZ01_LOCUS261617</name>
</gene>
<dbReference type="InterPro" id="IPR011603">
    <property type="entry name" value="2oxoglutarate_DH_E1"/>
</dbReference>
<feature type="non-terminal residue" evidence="6">
    <location>
        <position position="1"/>
    </location>
</feature>
<dbReference type="InterPro" id="IPR032106">
    <property type="entry name" value="2-oxogl_dehyd_N"/>
</dbReference>
<evidence type="ECO:0000256" key="3">
    <source>
        <dbReference type="ARBA" id="ARBA00023052"/>
    </source>
</evidence>
<dbReference type="SUPFAM" id="SSF52518">
    <property type="entry name" value="Thiamin diphosphate-binding fold (THDP-binding)"/>
    <property type="match status" value="1"/>
</dbReference>
<keyword evidence="2" id="KW-0560">Oxidoreductase</keyword>
<evidence type="ECO:0000256" key="4">
    <source>
        <dbReference type="SAM" id="MobiDB-lite"/>
    </source>
</evidence>
<dbReference type="GO" id="GO:0030976">
    <property type="term" value="F:thiamine pyrophosphate binding"/>
    <property type="evidence" value="ECO:0007669"/>
    <property type="project" value="InterPro"/>
</dbReference>
<protein>
    <recommendedName>
        <fullName evidence="5">2-oxoglutarate dehydrogenase E1 component N-terminal domain-containing protein</fullName>
    </recommendedName>
</protein>
<dbReference type="GO" id="GO:0006099">
    <property type="term" value="P:tricarboxylic acid cycle"/>
    <property type="evidence" value="ECO:0007669"/>
    <property type="project" value="TreeGrafter"/>
</dbReference>
<evidence type="ECO:0000256" key="2">
    <source>
        <dbReference type="ARBA" id="ARBA00023002"/>
    </source>
</evidence>
<comment type="cofactor">
    <cofactor evidence="1">
        <name>thiamine diphosphate</name>
        <dbReference type="ChEBI" id="CHEBI:58937"/>
    </cofactor>
</comment>
<reference evidence="6" key="1">
    <citation type="submission" date="2018-05" db="EMBL/GenBank/DDBJ databases">
        <authorList>
            <person name="Lanie J.A."/>
            <person name="Ng W.-L."/>
            <person name="Kazmierczak K.M."/>
            <person name="Andrzejewski T.M."/>
            <person name="Davidsen T.M."/>
            <person name="Wayne K.J."/>
            <person name="Tettelin H."/>
            <person name="Glass J.I."/>
            <person name="Rusch D."/>
            <person name="Podicherti R."/>
            <person name="Tsui H.-C.T."/>
            <person name="Winkler M.E."/>
        </authorList>
    </citation>
    <scope>NUCLEOTIDE SEQUENCE</scope>
</reference>
<dbReference type="PANTHER" id="PTHR23152">
    <property type="entry name" value="2-OXOGLUTARATE DEHYDROGENASE"/>
    <property type="match status" value="1"/>
</dbReference>
<dbReference type="GO" id="GO:0004591">
    <property type="term" value="F:oxoglutarate dehydrogenase (succinyl-transferring) activity"/>
    <property type="evidence" value="ECO:0007669"/>
    <property type="project" value="TreeGrafter"/>
</dbReference>
<dbReference type="GO" id="GO:0045252">
    <property type="term" value="C:oxoglutarate dehydrogenase complex"/>
    <property type="evidence" value="ECO:0007669"/>
    <property type="project" value="TreeGrafter"/>
</dbReference>
<proteinExistence type="predicted"/>
<sequence>LSNHLQLPGLVPMRPTDLNSANADYVDALYEQYVVDPASVDPEWVAFFRGFDFGLRRSEEEEAAATPSVQTAKPSPAKAPEPPQVAAPEPPRPVAPEPPKVDKDPAPADGFERRRRERTDKGVVALVHAYRHRGHTIARLDPLGNSPTSHPLLELSEFGLTDDDLEKGVGFGTFRYKTDGSLVALLDVLRCTYCGTLGLDTRSTPNKEQEDWLEERVEPILGRLEYSAEEQRRILFQLIEAEEFEQFLHTRYIGQKRFSIEGSDSLLPMLDALVETGSGLGVEELVVGMAHRGRLNVLAHILHKPYEVMLADFEGASHGEGAEDEGDVKYHQGYSYDFVTRQGRKMHI</sequence>
<dbReference type="PANTHER" id="PTHR23152:SF4">
    <property type="entry name" value="2-OXOADIPATE DEHYDROGENASE COMPLEX COMPONENT E1"/>
    <property type="match status" value="1"/>
</dbReference>
<dbReference type="Gene3D" id="3.40.50.970">
    <property type="match status" value="1"/>
</dbReference>
<feature type="domain" description="2-oxoglutarate dehydrogenase E1 component N-terminal" evidence="5">
    <location>
        <begin position="18"/>
        <end position="54"/>
    </location>
</feature>
<evidence type="ECO:0000313" key="6">
    <source>
        <dbReference type="EMBL" id="SVC08763.1"/>
    </source>
</evidence>
<feature type="compositionally biased region" description="Basic and acidic residues" evidence="4">
    <location>
        <begin position="99"/>
        <end position="117"/>
    </location>
</feature>
<dbReference type="GO" id="GO:0005829">
    <property type="term" value="C:cytosol"/>
    <property type="evidence" value="ECO:0007669"/>
    <property type="project" value="TreeGrafter"/>
</dbReference>
<name>A0A382JCC9_9ZZZZ</name>
<organism evidence="6">
    <name type="scientific">marine metagenome</name>
    <dbReference type="NCBI Taxonomy" id="408172"/>
    <lineage>
        <taxon>unclassified sequences</taxon>
        <taxon>metagenomes</taxon>
        <taxon>ecological metagenomes</taxon>
    </lineage>
</organism>
<feature type="non-terminal residue" evidence="6">
    <location>
        <position position="348"/>
    </location>
</feature>
<dbReference type="AlphaFoldDB" id="A0A382JCC9"/>
<evidence type="ECO:0000259" key="5">
    <source>
        <dbReference type="Pfam" id="PF16078"/>
    </source>
</evidence>
<dbReference type="InterPro" id="IPR029061">
    <property type="entry name" value="THDP-binding"/>
</dbReference>
<dbReference type="Gene3D" id="1.10.287.1150">
    <property type="entry name" value="TPP helical domain"/>
    <property type="match status" value="1"/>
</dbReference>
<accession>A0A382JCC9</accession>
<feature type="region of interest" description="Disordered" evidence="4">
    <location>
        <begin position="59"/>
        <end position="117"/>
    </location>
</feature>
<feature type="compositionally biased region" description="Pro residues" evidence="4">
    <location>
        <begin position="77"/>
        <end position="98"/>
    </location>
</feature>
<dbReference type="Pfam" id="PF16078">
    <property type="entry name" value="2-oxogl_dehyd_N"/>
    <property type="match status" value="1"/>
</dbReference>